<organism evidence="1 2">
    <name type="scientific">Kaistia nematophila</name>
    <dbReference type="NCBI Taxonomy" id="2994654"/>
    <lineage>
        <taxon>Bacteria</taxon>
        <taxon>Pseudomonadati</taxon>
        <taxon>Pseudomonadota</taxon>
        <taxon>Alphaproteobacteria</taxon>
        <taxon>Hyphomicrobiales</taxon>
        <taxon>Kaistiaceae</taxon>
        <taxon>Kaistia</taxon>
    </lineage>
</organism>
<dbReference type="EMBL" id="JAPKNK010000007">
    <property type="protein sequence ID" value="MCX5570878.1"/>
    <property type="molecule type" value="Genomic_DNA"/>
</dbReference>
<protein>
    <submittedName>
        <fullName evidence="1">HAD family phosphatase</fullName>
    </submittedName>
</protein>
<dbReference type="InterPro" id="IPR006439">
    <property type="entry name" value="HAD-SF_hydro_IA"/>
</dbReference>
<dbReference type="PANTHER" id="PTHR43611">
    <property type="entry name" value="ALPHA-D-GLUCOSE 1-PHOSPHATE PHOSPHATASE"/>
    <property type="match status" value="1"/>
</dbReference>
<dbReference type="InterPro" id="IPR023198">
    <property type="entry name" value="PGP-like_dom2"/>
</dbReference>
<dbReference type="CDD" id="cd02603">
    <property type="entry name" value="HAD_sEH-N_like"/>
    <property type="match status" value="1"/>
</dbReference>
<proteinExistence type="predicted"/>
<name>A0A9X3E4A0_9HYPH</name>
<dbReference type="Gene3D" id="3.40.50.1000">
    <property type="entry name" value="HAD superfamily/HAD-like"/>
    <property type="match status" value="1"/>
</dbReference>
<dbReference type="NCBIfam" id="TIGR01509">
    <property type="entry name" value="HAD-SF-IA-v3"/>
    <property type="match status" value="1"/>
</dbReference>
<evidence type="ECO:0000313" key="2">
    <source>
        <dbReference type="Proteomes" id="UP001144805"/>
    </source>
</evidence>
<dbReference type="PRINTS" id="PR00413">
    <property type="entry name" value="HADHALOGNASE"/>
</dbReference>
<dbReference type="InterPro" id="IPR023214">
    <property type="entry name" value="HAD_sf"/>
</dbReference>
<sequence>MSEIRHIVFDIGNVLLRWDPEIPFRRLIPDDRERQRFLAEICTHDWNLEQDRGRSWADAETELIAQFPEQEARIRAWRAHWHEMVPGSLEETPGILDQLISNGHDVTALTNFAEDTFIEAQERFPYLRRFRGVTVSGRVALVKPEPEIYRLHADTFGLTPAATLFFDDNAANVEGARAAGWQAEQFIDAATMRADLARHGIELDRIAVDGVPNA</sequence>
<dbReference type="SFLD" id="SFLDS00003">
    <property type="entry name" value="Haloacid_Dehalogenase"/>
    <property type="match status" value="1"/>
</dbReference>
<gene>
    <name evidence="1" type="ORF">OSH07_16850</name>
</gene>
<dbReference type="Gene3D" id="1.10.150.240">
    <property type="entry name" value="Putative phosphatase, domain 2"/>
    <property type="match status" value="1"/>
</dbReference>
<dbReference type="Proteomes" id="UP001144805">
    <property type="component" value="Unassembled WGS sequence"/>
</dbReference>
<dbReference type="Pfam" id="PF00702">
    <property type="entry name" value="Hydrolase"/>
    <property type="match status" value="1"/>
</dbReference>
<comment type="caution">
    <text evidence="1">The sequence shown here is derived from an EMBL/GenBank/DDBJ whole genome shotgun (WGS) entry which is preliminary data.</text>
</comment>
<dbReference type="AlphaFoldDB" id="A0A9X3E4A0"/>
<evidence type="ECO:0000313" key="1">
    <source>
        <dbReference type="EMBL" id="MCX5570878.1"/>
    </source>
</evidence>
<keyword evidence="2" id="KW-1185">Reference proteome</keyword>
<dbReference type="PANTHER" id="PTHR43611:SF3">
    <property type="entry name" value="FLAVIN MONONUCLEOTIDE HYDROLASE 1, CHLOROPLATIC"/>
    <property type="match status" value="1"/>
</dbReference>
<dbReference type="SUPFAM" id="SSF56784">
    <property type="entry name" value="HAD-like"/>
    <property type="match status" value="1"/>
</dbReference>
<dbReference type="SFLD" id="SFLDG01129">
    <property type="entry name" value="C1.5:_HAD__Beta-PGM__Phosphata"/>
    <property type="match status" value="1"/>
</dbReference>
<reference evidence="1" key="1">
    <citation type="submission" date="2022-11" db="EMBL/GenBank/DDBJ databases">
        <title>Biodiversity and phylogenetic relationships of bacteria.</title>
        <authorList>
            <person name="Machado R.A.R."/>
            <person name="Bhat A."/>
            <person name="Loulou A."/>
            <person name="Kallel S."/>
        </authorList>
    </citation>
    <scope>NUCLEOTIDE SEQUENCE</scope>
    <source>
        <strain evidence="1">K-TC2</strain>
    </source>
</reference>
<dbReference type="InterPro" id="IPR036412">
    <property type="entry name" value="HAD-like_sf"/>
</dbReference>
<dbReference type="RefSeq" id="WP_266339840.1">
    <property type="nucleotide sequence ID" value="NZ_JAPKNK010000007.1"/>
</dbReference>
<accession>A0A9X3E4A0</accession>